<feature type="chain" id="PRO_5043955902" evidence="2">
    <location>
        <begin position="25"/>
        <end position="164"/>
    </location>
</feature>
<proteinExistence type="predicted"/>
<feature type="transmembrane region" description="Helical" evidence="1">
    <location>
        <begin position="144"/>
        <end position="163"/>
    </location>
</feature>
<protein>
    <submittedName>
        <fullName evidence="3">Uncharacterized protein</fullName>
    </submittedName>
</protein>
<comment type="caution">
    <text evidence="3">The sequence shown here is derived from an EMBL/GenBank/DDBJ whole genome shotgun (WGS) entry which is preliminary data.</text>
</comment>
<feature type="signal peptide" evidence="2">
    <location>
        <begin position="1"/>
        <end position="24"/>
    </location>
</feature>
<keyword evidence="1" id="KW-0812">Transmembrane</keyword>
<evidence type="ECO:0000256" key="1">
    <source>
        <dbReference type="SAM" id="Phobius"/>
    </source>
</evidence>
<evidence type="ECO:0000313" key="3">
    <source>
        <dbReference type="EMBL" id="KAH0463888.1"/>
    </source>
</evidence>
<keyword evidence="1" id="KW-1133">Transmembrane helix</keyword>
<accession>A0AAV7H7D1</accession>
<dbReference type="EMBL" id="JAGFBR010000007">
    <property type="protein sequence ID" value="KAH0463888.1"/>
    <property type="molecule type" value="Genomic_DNA"/>
</dbReference>
<dbReference type="AlphaFoldDB" id="A0AAV7H7D1"/>
<dbReference type="Proteomes" id="UP000775213">
    <property type="component" value="Unassembled WGS sequence"/>
</dbReference>
<reference evidence="3 4" key="1">
    <citation type="journal article" date="2021" name="Hortic Res">
        <title>Chromosome-scale assembly of the Dendrobium chrysotoxum genome enhances the understanding of orchid evolution.</title>
        <authorList>
            <person name="Zhang Y."/>
            <person name="Zhang G.Q."/>
            <person name="Zhang D."/>
            <person name="Liu X.D."/>
            <person name="Xu X.Y."/>
            <person name="Sun W.H."/>
            <person name="Yu X."/>
            <person name="Zhu X."/>
            <person name="Wang Z.W."/>
            <person name="Zhao X."/>
            <person name="Zhong W.Y."/>
            <person name="Chen H."/>
            <person name="Yin W.L."/>
            <person name="Huang T."/>
            <person name="Niu S.C."/>
            <person name="Liu Z.J."/>
        </authorList>
    </citation>
    <scope>NUCLEOTIDE SEQUENCE [LARGE SCALE GENOMIC DNA]</scope>
    <source>
        <strain evidence="3">Lindl</strain>
    </source>
</reference>
<keyword evidence="1" id="KW-0472">Membrane</keyword>
<gene>
    <name evidence="3" type="ORF">IEQ34_006674</name>
</gene>
<organism evidence="3 4">
    <name type="scientific">Dendrobium chrysotoxum</name>
    <name type="common">Orchid</name>
    <dbReference type="NCBI Taxonomy" id="161865"/>
    <lineage>
        <taxon>Eukaryota</taxon>
        <taxon>Viridiplantae</taxon>
        <taxon>Streptophyta</taxon>
        <taxon>Embryophyta</taxon>
        <taxon>Tracheophyta</taxon>
        <taxon>Spermatophyta</taxon>
        <taxon>Magnoliopsida</taxon>
        <taxon>Liliopsida</taxon>
        <taxon>Asparagales</taxon>
        <taxon>Orchidaceae</taxon>
        <taxon>Epidendroideae</taxon>
        <taxon>Malaxideae</taxon>
        <taxon>Dendrobiinae</taxon>
        <taxon>Dendrobium</taxon>
    </lineage>
</organism>
<keyword evidence="2" id="KW-0732">Signal</keyword>
<evidence type="ECO:0000313" key="4">
    <source>
        <dbReference type="Proteomes" id="UP000775213"/>
    </source>
</evidence>
<sequence>MATLAISTTLTLSLLLLLLTLGAGQVNPGSYDISAEQGWDKFVKDAAKATGGTPINMDEFVTRVNNNMNKSRDEEPDPELLQELKNLNGRDGSTVSNPFASEMSSEPPAAVNNLAKAKMIGSSNGGSLAPASNAALNGAMPVQAVGGLLLLLLLPPVFSAYYVL</sequence>
<evidence type="ECO:0000256" key="2">
    <source>
        <dbReference type="SAM" id="SignalP"/>
    </source>
</evidence>
<keyword evidence="4" id="KW-1185">Reference proteome</keyword>
<name>A0AAV7H7D1_DENCH</name>